<reference evidence="2" key="1">
    <citation type="journal article" date="2020" name="mSystems">
        <title>Genome- and Community-Level Interaction Insights into Carbon Utilization and Element Cycling Functions of Hydrothermarchaeota in Hydrothermal Sediment.</title>
        <authorList>
            <person name="Zhou Z."/>
            <person name="Liu Y."/>
            <person name="Xu W."/>
            <person name="Pan J."/>
            <person name="Luo Z.H."/>
            <person name="Li M."/>
        </authorList>
    </citation>
    <scope>NUCLEOTIDE SEQUENCE [LARGE SCALE GENOMIC DNA]</scope>
    <source>
        <strain evidence="2">HyVt-115</strain>
    </source>
</reference>
<comment type="caution">
    <text evidence="2">The sequence shown here is derived from an EMBL/GenBank/DDBJ whole genome shotgun (WGS) entry which is preliminary data.</text>
</comment>
<proteinExistence type="predicted"/>
<accession>A0A7C0Y743</accession>
<dbReference type="EMBL" id="DQWS01000193">
    <property type="protein sequence ID" value="HDD53454.1"/>
    <property type="molecule type" value="Genomic_DNA"/>
</dbReference>
<evidence type="ECO:0000256" key="1">
    <source>
        <dbReference type="SAM" id="MobiDB-lite"/>
    </source>
</evidence>
<protein>
    <submittedName>
        <fullName evidence="2">Uncharacterized protein</fullName>
    </submittedName>
</protein>
<gene>
    <name evidence="2" type="ORF">ENF32_05240</name>
</gene>
<dbReference type="AlphaFoldDB" id="A0A7C0Y743"/>
<dbReference type="Proteomes" id="UP000885690">
    <property type="component" value="Unassembled WGS sequence"/>
</dbReference>
<sequence length="59" mass="6984">MVVEKTFFLYNFFKTCPMLGAVLQMDKNFPFEEEDHDGHLQERRWSPPSPGLPREALKK</sequence>
<feature type="region of interest" description="Disordered" evidence="1">
    <location>
        <begin position="33"/>
        <end position="59"/>
    </location>
</feature>
<evidence type="ECO:0000313" key="2">
    <source>
        <dbReference type="EMBL" id="HDD53454.1"/>
    </source>
</evidence>
<name>A0A7C0Y743_9BACT</name>
<feature type="compositionally biased region" description="Basic and acidic residues" evidence="1">
    <location>
        <begin position="36"/>
        <end position="45"/>
    </location>
</feature>
<organism evidence="2">
    <name type="scientific">Thermosulfidibacter takaii</name>
    <dbReference type="NCBI Taxonomy" id="412593"/>
    <lineage>
        <taxon>Bacteria</taxon>
        <taxon>Pseudomonadati</taxon>
        <taxon>Thermosulfidibacterota</taxon>
        <taxon>Thermosulfidibacteria</taxon>
        <taxon>Thermosulfidibacterales</taxon>
        <taxon>Thermosulfidibacteraceae</taxon>
    </lineage>
</organism>